<dbReference type="Proteomes" id="UP001500604">
    <property type="component" value="Unassembled WGS sequence"/>
</dbReference>
<comment type="caution">
    <text evidence="1">The sequence shown here is derived from an EMBL/GenBank/DDBJ whole genome shotgun (WGS) entry which is preliminary data.</text>
</comment>
<organism evidence="1 2">
    <name type="scientific">Kistimonas scapharcae</name>
    <dbReference type="NCBI Taxonomy" id="1036133"/>
    <lineage>
        <taxon>Bacteria</taxon>
        <taxon>Pseudomonadati</taxon>
        <taxon>Pseudomonadota</taxon>
        <taxon>Gammaproteobacteria</taxon>
        <taxon>Oceanospirillales</taxon>
        <taxon>Endozoicomonadaceae</taxon>
        <taxon>Kistimonas</taxon>
    </lineage>
</organism>
<gene>
    <name evidence="1" type="ORF">GCM10023116_22870</name>
</gene>
<keyword evidence="2" id="KW-1185">Reference proteome</keyword>
<reference evidence="2" key="1">
    <citation type="journal article" date="2019" name="Int. J. Syst. Evol. Microbiol.">
        <title>The Global Catalogue of Microorganisms (GCM) 10K type strain sequencing project: providing services to taxonomists for standard genome sequencing and annotation.</title>
        <authorList>
            <consortium name="The Broad Institute Genomics Platform"/>
            <consortium name="The Broad Institute Genome Sequencing Center for Infectious Disease"/>
            <person name="Wu L."/>
            <person name="Ma J."/>
        </authorList>
    </citation>
    <scope>NUCLEOTIDE SEQUENCE [LARGE SCALE GENOMIC DNA]</scope>
    <source>
        <strain evidence="2">JCM 17805</strain>
    </source>
</reference>
<name>A0ABP8V1W9_9GAMM</name>
<dbReference type="RefSeq" id="WP_345196071.1">
    <property type="nucleotide sequence ID" value="NZ_BAABFL010000349.1"/>
</dbReference>
<proteinExistence type="predicted"/>
<dbReference type="EMBL" id="BAABFL010000349">
    <property type="protein sequence ID" value="GAA4650004.1"/>
    <property type="molecule type" value="Genomic_DNA"/>
</dbReference>
<sequence length="76" mass="8709">MDIISASLATVISTMSGSIIDTYADNANTRLTRQVITHQKQEIHFEHLVWRIRDNSVCNNKRDRISEYSRCTLAAK</sequence>
<evidence type="ECO:0000313" key="2">
    <source>
        <dbReference type="Proteomes" id="UP001500604"/>
    </source>
</evidence>
<accession>A0ABP8V1W9</accession>
<protein>
    <submittedName>
        <fullName evidence="1">Uncharacterized protein</fullName>
    </submittedName>
</protein>
<evidence type="ECO:0000313" key="1">
    <source>
        <dbReference type="EMBL" id="GAA4650004.1"/>
    </source>
</evidence>